<dbReference type="AlphaFoldDB" id="A0A8H3WDY6"/>
<dbReference type="EMBL" id="WOWK01000042">
    <property type="protein sequence ID" value="KAF0324600.1"/>
    <property type="molecule type" value="Genomic_DNA"/>
</dbReference>
<accession>A0A8H3WDY6</accession>
<reference evidence="1 2" key="1">
    <citation type="submission" date="2019-12" db="EMBL/GenBank/DDBJ databases">
        <title>A genome sequence resource for the geographically widespread anthracnose pathogen Colletotrichum asianum.</title>
        <authorList>
            <person name="Meng Y."/>
        </authorList>
    </citation>
    <scope>NUCLEOTIDE SEQUENCE [LARGE SCALE GENOMIC DNA]</scope>
    <source>
        <strain evidence="1 2">ICMP 18580</strain>
    </source>
</reference>
<protein>
    <submittedName>
        <fullName evidence="1">Uncharacterized protein</fullName>
    </submittedName>
</protein>
<evidence type="ECO:0000313" key="2">
    <source>
        <dbReference type="Proteomes" id="UP000434172"/>
    </source>
</evidence>
<dbReference type="Proteomes" id="UP000434172">
    <property type="component" value="Unassembled WGS sequence"/>
</dbReference>
<dbReference type="OrthoDB" id="5427059at2759"/>
<name>A0A8H3WDY6_9PEZI</name>
<evidence type="ECO:0000313" key="1">
    <source>
        <dbReference type="EMBL" id="KAF0324600.1"/>
    </source>
</evidence>
<comment type="caution">
    <text evidence="1">The sequence shown here is derived from an EMBL/GenBank/DDBJ whole genome shotgun (WGS) entry which is preliminary data.</text>
</comment>
<organism evidence="1 2">
    <name type="scientific">Colletotrichum asianum</name>
    <dbReference type="NCBI Taxonomy" id="702518"/>
    <lineage>
        <taxon>Eukaryota</taxon>
        <taxon>Fungi</taxon>
        <taxon>Dikarya</taxon>
        <taxon>Ascomycota</taxon>
        <taxon>Pezizomycotina</taxon>
        <taxon>Sordariomycetes</taxon>
        <taxon>Hypocreomycetidae</taxon>
        <taxon>Glomerellales</taxon>
        <taxon>Glomerellaceae</taxon>
        <taxon>Colletotrichum</taxon>
        <taxon>Colletotrichum gloeosporioides species complex</taxon>
    </lineage>
</organism>
<gene>
    <name evidence="1" type="ORF">GQ607_008039</name>
</gene>
<sequence length="119" mass="13443">MDKPNNGGRLRVTELTVETLRIILSHSGDIGSLDSTVHSCGTLFRAFYAFPAPTVTAIVQREIGKDLLFEAARFTRALDLLRSQDRVVVANVSFAEFLRRDQETPHHFRWTLHEAYSVA</sequence>
<proteinExistence type="predicted"/>
<keyword evidence="2" id="KW-1185">Reference proteome</keyword>